<dbReference type="RefSeq" id="WP_055258039.1">
    <property type="nucleotide sequence ID" value="NZ_BCMV01000073.1"/>
</dbReference>
<gene>
    <name evidence="2" type="ORF">ERS852473_00896</name>
</gene>
<evidence type="ECO:0000259" key="1">
    <source>
        <dbReference type="PROSITE" id="PS51502"/>
    </source>
</evidence>
<dbReference type="Gene3D" id="3.30.70.100">
    <property type="match status" value="1"/>
</dbReference>
<name>A0ABP2ARJ4_SARVE</name>
<dbReference type="SMART" id="SM00886">
    <property type="entry name" value="Dabb"/>
    <property type="match status" value="1"/>
</dbReference>
<dbReference type="SUPFAM" id="SSF54909">
    <property type="entry name" value="Dimeric alpha+beta barrel"/>
    <property type="match status" value="1"/>
</dbReference>
<keyword evidence="3" id="KW-1185">Reference proteome</keyword>
<dbReference type="InterPro" id="IPR011008">
    <property type="entry name" value="Dimeric_a/b-barrel"/>
</dbReference>
<organism evidence="2 3">
    <name type="scientific">Sarcina ventriculi</name>
    <name type="common">Clostridium ventriculi</name>
    <dbReference type="NCBI Taxonomy" id="1267"/>
    <lineage>
        <taxon>Bacteria</taxon>
        <taxon>Bacillati</taxon>
        <taxon>Bacillota</taxon>
        <taxon>Clostridia</taxon>
        <taxon>Eubacteriales</taxon>
        <taxon>Clostridiaceae</taxon>
        <taxon>Sarcina</taxon>
    </lineage>
</organism>
<protein>
    <submittedName>
        <fullName evidence="2">Stress responsive A/B Barrel Domain</fullName>
    </submittedName>
</protein>
<dbReference type="Proteomes" id="UP000095488">
    <property type="component" value="Unassembled WGS sequence"/>
</dbReference>
<accession>A0ABP2ARJ4</accession>
<proteinExistence type="predicted"/>
<evidence type="ECO:0000313" key="3">
    <source>
        <dbReference type="Proteomes" id="UP000095488"/>
    </source>
</evidence>
<dbReference type="Pfam" id="PF07876">
    <property type="entry name" value="Dabb"/>
    <property type="match status" value="1"/>
</dbReference>
<dbReference type="PANTHER" id="PTHR37832">
    <property type="entry name" value="BLL2683 PROTEIN"/>
    <property type="match status" value="1"/>
</dbReference>
<feature type="domain" description="Stress-response A/B barrel" evidence="1">
    <location>
        <begin position="2"/>
        <end position="93"/>
    </location>
</feature>
<dbReference type="InterPro" id="IPR013097">
    <property type="entry name" value="Dabb"/>
</dbReference>
<sequence>MVKHLVMWTLKEKNNDTALEIKNSLEGLKEKLPYIKFIEVGINFNTTDSAYDIVLNSDFETKEDLNKYQVSEEHLKVAAKVRDAVSKRAVVDYEY</sequence>
<dbReference type="EMBL" id="CYZR01000002">
    <property type="protein sequence ID" value="CUN70138.1"/>
    <property type="molecule type" value="Genomic_DNA"/>
</dbReference>
<evidence type="ECO:0000313" key="2">
    <source>
        <dbReference type="EMBL" id="CUN70138.1"/>
    </source>
</evidence>
<dbReference type="PANTHER" id="PTHR37832:SF1">
    <property type="entry name" value="STRESS-RESPONSE A_B BARREL DOMAIN-CONTAINING PROTEIN"/>
    <property type="match status" value="1"/>
</dbReference>
<comment type="caution">
    <text evidence="2">The sequence shown here is derived from an EMBL/GenBank/DDBJ whole genome shotgun (WGS) entry which is preliminary data.</text>
</comment>
<reference evidence="2 3" key="1">
    <citation type="submission" date="2015-09" db="EMBL/GenBank/DDBJ databases">
        <authorList>
            <consortium name="Pathogen Informatics"/>
            <person name="Wu L."/>
            <person name="Ma J."/>
        </authorList>
    </citation>
    <scope>NUCLEOTIDE SEQUENCE [LARGE SCALE GENOMIC DNA]</scope>
    <source>
        <strain evidence="2 3">2789STDY5834858</strain>
    </source>
</reference>
<dbReference type="PROSITE" id="PS51502">
    <property type="entry name" value="S_R_A_B_BARREL"/>
    <property type="match status" value="1"/>
</dbReference>